<dbReference type="InterPro" id="IPR002076">
    <property type="entry name" value="ELO_fam"/>
</dbReference>
<dbReference type="OrthoDB" id="6495762at2759"/>
<keyword evidence="9 10" id="KW-0275">Fatty acid biosynthesis</keyword>
<evidence type="ECO:0000256" key="7">
    <source>
        <dbReference type="ARBA" id="ARBA00023098"/>
    </source>
</evidence>
<dbReference type="GO" id="GO:0019367">
    <property type="term" value="P:fatty acid elongation, saturated fatty acid"/>
    <property type="evidence" value="ECO:0007669"/>
    <property type="project" value="TreeGrafter"/>
</dbReference>
<feature type="transmembrane region" description="Helical" evidence="10">
    <location>
        <begin position="35"/>
        <end position="52"/>
    </location>
</feature>
<dbReference type="PANTHER" id="PTHR11157:SF17">
    <property type="entry name" value="ELONGATION OF VERY LONG CHAIN FATTY ACIDS PROTEIN 6"/>
    <property type="match status" value="1"/>
</dbReference>
<dbReference type="VEuPathDB" id="VectorBase:LDEU001514"/>
<keyword evidence="7 10" id="KW-0443">Lipid metabolism</keyword>
<evidence type="ECO:0000256" key="4">
    <source>
        <dbReference type="ARBA" id="ARBA00022692"/>
    </source>
</evidence>
<evidence type="ECO:0000256" key="5">
    <source>
        <dbReference type="ARBA" id="ARBA00022832"/>
    </source>
</evidence>
<name>A0A443SSN4_9ACAR</name>
<accession>A0A443SSN4</accession>
<feature type="transmembrane region" description="Helical" evidence="10">
    <location>
        <begin position="355"/>
        <end position="374"/>
    </location>
</feature>
<feature type="transmembrane region" description="Helical" evidence="10">
    <location>
        <begin position="403"/>
        <end position="424"/>
    </location>
</feature>
<dbReference type="EMBL" id="NCKV01000472">
    <property type="protein sequence ID" value="RWS30522.1"/>
    <property type="molecule type" value="Genomic_DNA"/>
</dbReference>
<proteinExistence type="inferred from homology"/>
<feature type="transmembrane region" description="Helical" evidence="10">
    <location>
        <begin position="113"/>
        <end position="134"/>
    </location>
</feature>
<comment type="subcellular location">
    <subcellularLocation>
        <location evidence="1">Membrane</location>
        <topology evidence="1">Multi-pass membrane protein</topology>
    </subcellularLocation>
</comment>
<keyword evidence="12" id="KW-1185">Reference proteome</keyword>
<evidence type="ECO:0000256" key="1">
    <source>
        <dbReference type="ARBA" id="ARBA00004141"/>
    </source>
</evidence>
<evidence type="ECO:0000256" key="2">
    <source>
        <dbReference type="ARBA" id="ARBA00022516"/>
    </source>
</evidence>
<evidence type="ECO:0000256" key="10">
    <source>
        <dbReference type="RuleBase" id="RU361115"/>
    </source>
</evidence>
<comment type="caution">
    <text evidence="10">Lacks conserved residue(s) required for the propagation of feature annotation.</text>
</comment>
<comment type="caution">
    <text evidence="11">The sequence shown here is derived from an EMBL/GenBank/DDBJ whole genome shotgun (WGS) entry which is preliminary data.</text>
</comment>
<comment type="similarity">
    <text evidence="10">Belongs to the ELO family.</text>
</comment>
<keyword evidence="2 10" id="KW-0444">Lipid biosynthesis</keyword>
<feature type="transmembrane region" description="Helical" evidence="10">
    <location>
        <begin position="485"/>
        <end position="507"/>
    </location>
</feature>
<dbReference type="Pfam" id="PF01151">
    <property type="entry name" value="ELO"/>
    <property type="match status" value="2"/>
</dbReference>
<reference evidence="11 12" key="1">
    <citation type="journal article" date="2018" name="Gigascience">
        <title>Genomes of trombidid mites reveal novel predicted allergens and laterally-transferred genes associated with secondary metabolism.</title>
        <authorList>
            <person name="Dong X."/>
            <person name="Chaisiri K."/>
            <person name="Xia D."/>
            <person name="Armstrong S.D."/>
            <person name="Fang Y."/>
            <person name="Donnelly M.J."/>
            <person name="Kadowaki T."/>
            <person name="McGarry J.W."/>
            <person name="Darby A.C."/>
            <person name="Makepeace B.L."/>
        </authorList>
    </citation>
    <scope>NUCLEOTIDE SEQUENCE [LARGE SCALE GENOMIC DNA]</scope>
    <source>
        <strain evidence="11">UoL-UT</strain>
    </source>
</reference>
<keyword evidence="5 10" id="KW-0276">Fatty acid metabolism</keyword>
<keyword evidence="3 10" id="KW-0808">Transferase</keyword>
<feature type="transmembrane region" description="Helical" evidence="10">
    <location>
        <begin position="68"/>
        <end position="87"/>
    </location>
</feature>
<dbReference type="AlphaFoldDB" id="A0A443SSN4"/>
<feature type="transmembrane region" description="Helical" evidence="10">
    <location>
        <begin position="239"/>
        <end position="260"/>
    </location>
</feature>
<dbReference type="GO" id="GO:0034626">
    <property type="term" value="P:fatty acid elongation, polyunsaturated fatty acid"/>
    <property type="evidence" value="ECO:0007669"/>
    <property type="project" value="TreeGrafter"/>
</dbReference>
<feature type="transmembrane region" description="Helical" evidence="10">
    <location>
        <begin position="162"/>
        <end position="183"/>
    </location>
</feature>
<evidence type="ECO:0000313" key="11">
    <source>
        <dbReference type="EMBL" id="RWS30522.1"/>
    </source>
</evidence>
<dbReference type="GO" id="GO:0009922">
    <property type="term" value="F:fatty acid elongase activity"/>
    <property type="evidence" value="ECO:0007669"/>
    <property type="project" value="UniProtKB-EC"/>
</dbReference>
<evidence type="ECO:0000313" key="12">
    <source>
        <dbReference type="Proteomes" id="UP000288716"/>
    </source>
</evidence>
<dbReference type="GO" id="GO:0005789">
    <property type="term" value="C:endoplasmic reticulum membrane"/>
    <property type="evidence" value="ECO:0007669"/>
    <property type="project" value="TreeGrafter"/>
</dbReference>
<feature type="transmembrane region" description="Helical" evidence="10">
    <location>
        <begin position="195"/>
        <end position="219"/>
    </location>
</feature>
<keyword evidence="8 10" id="KW-0472">Membrane</keyword>
<feature type="transmembrane region" description="Helical" evidence="10">
    <location>
        <begin position="431"/>
        <end position="449"/>
    </location>
</feature>
<organism evidence="11 12">
    <name type="scientific">Leptotrombidium deliense</name>
    <dbReference type="NCBI Taxonomy" id="299467"/>
    <lineage>
        <taxon>Eukaryota</taxon>
        <taxon>Metazoa</taxon>
        <taxon>Ecdysozoa</taxon>
        <taxon>Arthropoda</taxon>
        <taxon>Chelicerata</taxon>
        <taxon>Arachnida</taxon>
        <taxon>Acari</taxon>
        <taxon>Acariformes</taxon>
        <taxon>Trombidiformes</taxon>
        <taxon>Prostigmata</taxon>
        <taxon>Anystina</taxon>
        <taxon>Parasitengona</taxon>
        <taxon>Trombiculoidea</taxon>
        <taxon>Trombiculidae</taxon>
        <taxon>Leptotrombidium</taxon>
    </lineage>
</organism>
<protein>
    <recommendedName>
        <fullName evidence="10">Elongation of very long chain fatty acids protein</fullName>
        <ecNumber evidence="10">2.3.1.199</ecNumber>
    </recommendedName>
    <alternativeName>
        <fullName evidence="10">Very-long-chain 3-oxoacyl-CoA synthase</fullName>
    </alternativeName>
</protein>
<dbReference type="GO" id="GO:0042761">
    <property type="term" value="P:very long-chain fatty acid biosynthetic process"/>
    <property type="evidence" value="ECO:0007669"/>
    <property type="project" value="TreeGrafter"/>
</dbReference>
<keyword evidence="6 10" id="KW-1133">Transmembrane helix</keyword>
<evidence type="ECO:0000256" key="3">
    <source>
        <dbReference type="ARBA" id="ARBA00022679"/>
    </source>
</evidence>
<feature type="transmembrane region" description="Helical" evidence="10">
    <location>
        <begin position="527"/>
        <end position="548"/>
    </location>
</feature>
<dbReference type="PANTHER" id="PTHR11157">
    <property type="entry name" value="FATTY ACID ACYL TRANSFERASE-RELATED"/>
    <property type="match status" value="1"/>
</dbReference>
<dbReference type="EC" id="2.3.1.199" evidence="10"/>
<keyword evidence="4 10" id="KW-0812">Transmembrane</keyword>
<gene>
    <name evidence="11" type="ORF">B4U80_05099</name>
</gene>
<sequence length="568" mass="66603">MSTYAQSVDASKIAGTFSVFNWHPVPGLRWMQNNWHLSVYISFLYALVIFYLKRKMKFRQSFNLRKCLAFWNIMLSVFSCFGAYFMFPEMMTVFTGSFYHSVCYSSIIERSQYWMWLFALSKVVELGDTLFIVLRKQNLIFLHWSHHIISLIYTWYSCAQNISLGRWFVTMNYFVHSLMYGYYACRAFQCKIPRYAAICITTLQIIQMVLGFYVSFYAFEAKLRGVYCEIPMKTATIGITMYIAFFYMFAQFFVQTYLPSLKGAKQCSPSATRSNGHCKHASKMIVIANETDWTTFVGLSYTLSVEENFDWEYARNWHDRYWYICLVLSFVYVALIYSGQEYMKTRKPFKLRKTLAAWNSFLSIFAFCGTIRLLPELVHTLFTKGFYGSICSNSFVKDVRIQFWLWLFTWSKVIELGDTLFIVLRKQKLIALHWIHHTLTLFSCFFAFGEMAASARWLATMNYLVHSYMYLYYALKALQIKIPRFVSMIITCSQMLQMIIGLIVNYSTNRIKSLGMSCDVSLNATRIGVSIYVIFFCLFLNFFVTAYISKPEHVTVNISVTQNSKKCS</sequence>
<evidence type="ECO:0000256" key="8">
    <source>
        <dbReference type="ARBA" id="ARBA00023136"/>
    </source>
</evidence>
<dbReference type="Proteomes" id="UP000288716">
    <property type="component" value="Unassembled WGS sequence"/>
</dbReference>
<evidence type="ECO:0000256" key="6">
    <source>
        <dbReference type="ARBA" id="ARBA00022989"/>
    </source>
</evidence>
<feature type="transmembrane region" description="Helical" evidence="10">
    <location>
        <begin position="321"/>
        <end position="343"/>
    </location>
</feature>
<dbReference type="GO" id="GO:0034625">
    <property type="term" value="P:fatty acid elongation, monounsaturated fatty acid"/>
    <property type="evidence" value="ECO:0007669"/>
    <property type="project" value="TreeGrafter"/>
</dbReference>
<comment type="catalytic activity">
    <reaction evidence="10">
        <text>a very-long-chain acyl-CoA + malonyl-CoA + H(+) = a very-long-chain 3-oxoacyl-CoA + CO2 + CoA</text>
        <dbReference type="Rhea" id="RHEA:32727"/>
        <dbReference type="ChEBI" id="CHEBI:15378"/>
        <dbReference type="ChEBI" id="CHEBI:16526"/>
        <dbReference type="ChEBI" id="CHEBI:57287"/>
        <dbReference type="ChEBI" id="CHEBI:57384"/>
        <dbReference type="ChEBI" id="CHEBI:90725"/>
        <dbReference type="ChEBI" id="CHEBI:90736"/>
        <dbReference type="EC" id="2.3.1.199"/>
    </reaction>
</comment>
<dbReference type="STRING" id="299467.A0A443SSN4"/>
<dbReference type="GO" id="GO:0030148">
    <property type="term" value="P:sphingolipid biosynthetic process"/>
    <property type="evidence" value="ECO:0007669"/>
    <property type="project" value="TreeGrafter"/>
</dbReference>
<evidence type="ECO:0000256" key="9">
    <source>
        <dbReference type="ARBA" id="ARBA00023160"/>
    </source>
</evidence>